<evidence type="ECO:0000313" key="9">
    <source>
        <dbReference type="EMBL" id="KAA0167570.1"/>
    </source>
</evidence>
<dbReference type="GO" id="GO:0005385">
    <property type="term" value="F:zinc ion transmembrane transporter activity"/>
    <property type="evidence" value="ECO:0007669"/>
    <property type="project" value="TreeGrafter"/>
</dbReference>
<feature type="transmembrane region" description="Helical" evidence="6">
    <location>
        <begin position="826"/>
        <end position="847"/>
    </location>
</feature>
<keyword evidence="3 6" id="KW-1133">Transmembrane helix</keyword>
<feature type="transmembrane region" description="Helical" evidence="6">
    <location>
        <begin position="1000"/>
        <end position="1022"/>
    </location>
</feature>
<dbReference type="PANTHER" id="PTHR11040">
    <property type="entry name" value="ZINC/IRON TRANSPORTER"/>
    <property type="match status" value="1"/>
</dbReference>
<evidence type="ECO:0000256" key="1">
    <source>
        <dbReference type="ARBA" id="ARBA00004141"/>
    </source>
</evidence>
<feature type="transmembrane region" description="Helical" evidence="6">
    <location>
        <begin position="859"/>
        <end position="879"/>
    </location>
</feature>
<name>A0A5A8DUQ5_CAFRO</name>
<evidence type="ECO:0000256" key="5">
    <source>
        <dbReference type="SAM" id="MobiDB-lite"/>
    </source>
</evidence>
<dbReference type="AlphaFoldDB" id="A0A5A8DUQ5"/>
<organism evidence="9 10">
    <name type="scientific">Cafeteria roenbergensis</name>
    <name type="common">Marine flagellate</name>
    <dbReference type="NCBI Taxonomy" id="33653"/>
    <lineage>
        <taxon>Eukaryota</taxon>
        <taxon>Sar</taxon>
        <taxon>Stramenopiles</taxon>
        <taxon>Bigyra</taxon>
        <taxon>Opalozoa</taxon>
        <taxon>Bicosoecida</taxon>
        <taxon>Cafeteriaceae</taxon>
        <taxon>Cafeteria</taxon>
    </lineage>
</organism>
<feature type="region of interest" description="Disordered" evidence="5">
    <location>
        <begin position="99"/>
        <end position="146"/>
    </location>
</feature>
<sequence length="1164" mass="120331">MAGRCAAMLLAALAAAPPPAAAFLHPVASELCRTQAVSSGIAANMASGAPAGVLPDIARLCGAPAEAEAAVCPGDFQWDTGEFRAATANSALWPLVDDPGGEASRRAGSTHASGFRGVPGIPSAQSTTTVRRGGDMFNSRSSPAVPISAGSPFCASSRRNASRMGAIALRGEVALLVESWYIPTTFVPPCCANQLYRWRMSLASSDLRFRRPRCPGSFHKVPHPYVTSDAYVANDFLRSSQLGSIVSVTEPATPAQLAEVARNPPSTPNTSLRVPFPTTPAEDPTSSPLDPPGGSDEDPIRMFNDRPHQYFTLLVANLSSLGAILGPDSPDWSRPVPPGTTSVAFPPDALPWNSSSMSPSLSALTRFSTFFDGTTASGLCYYEFATKTFQNSPPWQPPIGSLLQRRGHPLRTCYGGHNSSCDVFSLDCGIVGRVQYAIDARDAHARYCAPDTILGSLQPSHISSRAHSWWQMGYSPLNVWYKPCEACGPMAAVRAGANRTELPECDIASCVANITRVVQRRVVAPWTVPSPGSLAALREADEGAFPWYACRSSARAALALAGMAASAAAPSDLVDVKLIAMAAILAAAAAGSLAGICLHHVPPARAPNWVSSLHKCCCGNVRHRTREAFASYAYLLSGGVLTAAALVHLLPDASEGLEDAVPGFPLAHFLSGVGFFVTMAIEEGASRLSGGQATAAQLHAGTAAAVVGGSGGGGGGGGGGAAREGAGPAGAASRSQSESEPDCVASVSAAGAEDGVFGAAHPAPDRPPPGAGMASASAGGVSSGGSGSRPLTSPRAPAAASEDGGGGASIALLHGVTLSVGDNAQWAVAVLVLGCLSFHSFVAGAALGVSQRPREVMDILVAIIAHKGLATSALVTAMLRGGATWRVLLSLTIFFACVTPAGVALGMVAQLGLSDSPVTAGLLAFASGTFLHVGVVEMIPSPAARGRPPPRTGPADGVPPEWLEAMNGLRTVASILIAMFHGRWWLSQLMREHEMFSAPGAWWLASFYVVVDVFLAITGYLTARSLLLGKDGGFFESMRGRFWRIMPPLAFVLAVAAACFWGNRTWPRAYTRNEVDQQLAEAVDPGPVPAVDTVLGHAVDCYSAALALALPVAHGAVNIIWLTSITPESEAETMGAMADAVAAETVKRASEIAAERLAWMGAPP</sequence>
<feature type="transmembrane region" description="Helical" evidence="6">
    <location>
        <begin position="663"/>
        <end position="681"/>
    </location>
</feature>
<dbReference type="GO" id="GO:0016747">
    <property type="term" value="F:acyltransferase activity, transferring groups other than amino-acyl groups"/>
    <property type="evidence" value="ECO:0007669"/>
    <property type="project" value="InterPro"/>
</dbReference>
<comment type="subcellular location">
    <subcellularLocation>
        <location evidence="1">Membrane</location>
        <topology evidence="1">Multi-pass membrane protein</topology>
    </subcellularLocation>
</comment>
<dbReference type="Pfam" id="PF02535">
    <property type="entry name" value="Zip"/>
    <property type="match status" value="1"/>
</dbReference>
<feature type="transmembrane region" description="Helical" evidence="6">
    <location>
        <begin position="578"/>
        <end position="598"/>
    </location>
</feature>
<feature type="chain" id="PRO_5022971362" description="Acyltransferase 3 domain-containing protein" evidence="7">
    <location>
        <begin position="23"/>
        <end position="1164"/>
    </location>
</feature>
<evidence type="ECO:0000256" key="6">
    <source>
        <dbReference type="SAM" id="Phobius"/>
    </source>
</evidence>
<feature type="signal peptide" evidence="7">
    <location>
        <begin position="1"/>
        <end position="22"/>
    </location>
</feature>
<dbReference type="Pfam" id="PF01757">
    <property type="entry name" value="Acyl_transf_3"/>
    <property type="match status" value="1"/>
</dbReference>
<dbReference type="GO" id="GO:0016020">
    <property type="term" value="C:membrane"/>
    <property type="evidence" value="ECO:0007669"/>
    <property type="project" value="UniProtKB-SubCell"/>
</dbReference>
<accession>A0A5A8DUQ5</accession>
<evidence type="ECO:0000259" key="8">
    <source>
        <dbReference type="Pfam" id="PF01757"/>
    </source>
</evidence>
<feature type="transmembrane region" description="Helical" evidence="6">
    <location>
        <begin position="891"/>
        <end position="913"/>
    </location>
</feature>
<dbReference type="PANTHER" id="PTHR11040:SF140">
    <property type="entry name" value="ZRT (ZRT), IRT- (IRT-) LIKE PROTEIN TRANSPORTER"/>
    <property type="match status" value="1"/>
</dbReference>
<gene>
    <name evidence="9" type="ORF">FNF28_02784</name>
</gene>
<feature type="region of interest" description="Disordered" evidence="5">
    <location>
        <begin position="712"/>
        <end position="802"/>
    </location>
</feature>
<dbReference type="InterPro" id="IPR002656">
    <property type="entry name" value="Acyl_transf_3_dom"/>
</dbReference>
<evidence type="ECO:0000256" key="2">
    <source>
        <dbReference type="ARBA" id="ARBA00022692"/>
    </source>
</evidence>
<feature type="compositionally biased region" description="Low complexity" evidence="5">
    <location>
        <begin position="771"/>
        <end position="780"/>
    </location>
</feature>
<keyword evidence="4 6" id="KW-0472">Membrane</keyword>
<feature type="domain" description="Acyltransferase 3" evidence="8">
    <location>
        <begin position="965"/>
        <end position="1067"/>
    </location>
</feature>
<evidence type="ECO:0000313" key="10">
    <source>
        <dbReference type="Proteomes" id="UP000324907"/>
    </source>
</evidence>
<evidence type="ECO:0000256" key="4">
    <source>
        <dbReference type="ARBA" id="ARBA00023136"/>
    </source>
</evidence>
<dbReference type="InterPro" id="IPR003689">
    <property type="entry name" value="ZIP"/>
</dbReference>
<dbReference type="Proteomes" id="UP000324907">
    <property type="component" value="Unassembled WGS sequence"/>
</dbReference>
<proteinExistence type="predicted"/>
<feature type="compositionally biased region" description="Gly residues" evidence="5">
    <location>
        <begin position="712"/>
        <end position="722"/>
    </location>
</feature>
<dbReference type="EMBL" id="VLTL01000033">
    <property type="protein sequence ID" value="KAA0167570.1"/>
    <property type="molecule type" value="Genomic_DNA"/>
</dbReference>
<reference evidence="9 10" key="1">
    <citation type="submission" date="2019-07" db="EMBL/GenBank/DDBJ databases">
        <title>Genomes of Cafeteria roenbergensis.</title>
        <authorList>
            <person name="Fischer M.G."/>
            <person name="Hackl T."/>
            <person name="Roman M."/>
        </authorList>
    </citation>
    <scope>NUCLEOTIDE SEQUENCE [LARGE SCALE GENOMIC DNA]</scope>
    <source>
        <strain evidence="9 10">RCC970-E3</strain>
    </source>
</reference>
<comment type="caution">
    <text evidence="9">The sequence shown here is derived from an EMBL/GenBank/DDBJ whole genome shotgun (WGS) entry which is preliminary data.</text>
</comment>
<keyword evidence="2 6" id="KW-0812">Transmembrane</keyword>
<feature type="transmembrane region" description="Helical" evidence="6">
    <location>
        <begin position="632"/>
        <end position="651"/>
    </location>
</feature>
<feature type="region of interest" description="Disordered" evidence="5">
    <location>
        <begin position="259"/>
        <end position="302"/>
    </location>
</feature>
<evidence type="ECO:0000256" key="3">
    <source>
        <dbReference type="ARBA" id="ARBA00022989"/>
    </source>
</evidence>
<feature type="compositionally biased region" description="Low complexity" evidence="5">
    <location>
        <begin position="723"/>
        <end position="732"/>
    </location>
</feature>
<protein>
    <recommendedName>
        <fullName evidence="8">Acyltransferase 3 domain-containing protein</fullName>
    </recommendedName>
</protein>
<feature type="transmembrane region" description="Helical" evidence="6">
    <location>
        <begin position="1042"/>
        <end position="1062"/>
    </location>
</feature>
<keyword evidence="7" id="KW-0732">Signal</keyword>
<evidence type="ECO:0000256" key="7">
    <source>
        <dbReference type="SAM" id="SignalP"/>
    </source>
</evidence>
<feature type="transmembrane region" description="Helical" evidence="6">
    <location>
        <begin position="919"/>
        <end position="939"/>
    </location>
</feature>